<dbReference type="InterPro" id="IPR013783">
    <property type="entry name" value="Ig-like_fold"/>
</dbReference>
<evidence type="ECO:0000313" key="8">
    <source>
        <dbReference type="Proteomes" id="UP001205861"/>
    </source>
</evidence>
<dbReference type="SUPFAM" id="SSF49303">
    <property type="entry name" value="beta-Galactosidase/glucuronidase domain"/>
    <property type="match status" value="1"/>
</dbReference>
<evidence type="ECO:0000256" key="1">
    <source>
        <dbReference type="ARBA" id="ARBA00007401"/>
    </source>
</evidence>
<dbReference type="Gene3D" id="2.60.120.260">
    <property type="entry name" value="Galactose-binding domain-like"/>
    <property type="match status" value="1"/>
</dbReference>
<dbReference type="Gene3D" id="3.20.20.80">
    <property type="entry name" value="Glycosidases"/>
    <property type="match status" value="1"/>
</dbReference>
<evidence type="ECO:0000259" key="5">
    <source>
        <dbReference type="Pfam" id="PF02836"/>
    </source>
</evidence>
<dbReference type="InterPro" id="IPR036156">
    <property type="entry name" value="Beta-gal/glucu_dom_sf"/>
</dbReference>
<accession>A0ABT2BPI0</accession>
<evidence type="ECO:0000256" key="3">
    <source>
        <dbReference type="ARBA" id="ARBA00023295"/>
    </source>
</evidence>
<gene>
    <name evidence="7" type="ORF">NX773_19235</name>
</gene>
<sequence>MDPPDTASPYPRPQLVRAGWASLDGWWEFAFDDQDRGLDEGWYDGRPLARRIRVPFPYQSGTSGVGTREVHEIMWYGRSFEVPAGWTFGELLLHFGAVDYAAEVWVNGRMAGRNRGGHVPFYFNIAPYLRPGANRIAVRVEDRQDPYQPRGKQSASGKPVRIYYWCTSGIWQSVWLEPVPAVRIDHLRILSAQPDGMLAVQANLHAPFGAWEAELDVFDGIESDRLIARTRAGTHAAHIVLSTRIASPQPWTPSNPHLYRLRVRLYHQGALLDSVESYTGLRKIELRDGYFHLNGERIFLLMVLDQGYWPDTLLAAPSDAALRADIGWIKRFGFNSVRKHQKIECERWLYWCDRMGLMVWEEMPNARGWSTKAEERLLIEWLRAILRDLNHPSIIAWVPLVENLGFPELKMHPEQHSYLEQMVGRTRMLDATRPVIDNDGWHHTDLTDVCTIHDYTYPVDKLLARYTDTLRTGRPPDKGWSRDTSLFLDGARYRGQPIVLSEVGGYLMEASEVAPERRDRLYDAYGVVRSDGELAERYRVLMEGLATLPFLAGVCYTQLADIEHERNGLLTAMREPKIDPDEVLALHRRLWPTA</sequence>
<feature type="domain" description="Glycoside hydrolase family 2 immunoglobulin-like beta-sandwich" evidence="4">
    <location>
        <begin position="237"/>
        <end position="282"/>
    </location>
</feature>
<dbReference type="Gene3D" id="2.60.40.10">
    <property type="entry name" value="Immunoglobulins"/>
    <property type="match status" value="1"/>
</dbReference>
<evidence type="ECO:0000256" key="2">
    <source>
        <dbReference type="ARBA" id="ARBA00022801"/>
    </source>
</evidence>
<evidence type="ECO:0000259" key="6">
    <source>
        <dbReference type="Pfam" id="PF02837"/>
    </source>
</evidence>
<dbReference type="RefSeq" id="WP_258857902.1">
    <property type="nucleotide sequence ID" value="NZ_JANUGV010000006.1"/>
</dbReference>
<dbReference type="InterPro" id="IPR006103">
    <property type="entry name" value="Glyco_hydro_2_cat"/>
</dbReference>
<dbReference type="PANTHER" id="PTHR42732">
    <property type="entry name" value="BETA-GALACTOSIDASE"/>
    <property type="match status" value="1"/>
</dbReference>
<dbReference type="SUPFAM" id="SSF51445">
    <property type="entry name" value="(Trans)glycosidases"/>
    <property type="match status" value="1"/>
</dbReference>
<keyword evidence="2 7" id="KW-0378">Hydrolase</keyword>
<dbReference type="SUPFAM" id="SSF49785">
    <property type="entry name" value="Galactose-binding domain-like"/>
    <property type="match status" value="1"/>
</dbReference>
<reference evidence="7 8" key="1">
    <citation type="submission" date="2022-08" db="EMBL/GenBank/DDBJ databases">
        <title>Reclassification of Massilia species as members of the genera Telluria, Duganella, Pseudoduganella, Mokoshia gen. nov. and Zemynaea gen. nov. using orthogonal and non-orthogonal genome-based approaches.</title>
        <authorList>
            <person name="Bowman J.P."/>
        </authorList>
    </citation>
    <scope>NUCLEOTIDE SEQUENCE [LARGE SCALE GENOMIC DNA]</scope>
    <source>
        <strain evidence="7 8">JCM 31607</strain>
    </source>
</reference>
<evidence type="ECO:0000313" key="7">
    <source>
        <dbReference type="EMBL" id="MCS0610306.1"/>
    </source>
</evidence>
<dbReference type="InterPro" id="IPR051913">
    <property type="entry name" value="GH2_Domain-Containing"/>
</dbReference>
<dbReference type="Pfam" id="PF02837">
    <property type="entry name" value="Glyco_hydro_2_N"/>
    <property type="match status" value="1"/>
</dbReference>
<dbReference type="InterPro" id="IPR008979">
    <property type="entry name" value="Galactose-bd-like_sf"/>
</dbReference>
<dbReference type="InterPro" id="IPR006104">
    <property type="entry name" value="Glyco_hydro_2_N"/>
</dbReference>
<dbReference type="Pfam" id="PF02836">
    <property type="entry name" value="Glyco_hydro_2_C"/>
    <property type="match status" value="1"/>
</dbReference>
<keyword evidence="3" id="KW-0326">Glycosidase</keyword>
<name>A0ABT2BPI0_9BURK</name>
<feature type="domain" description="Glycosyl hydrolases family 2 sugar binding" evidence="6">
    <location>
        <begin position="22"/>
        <end position="177"/>
    </location>
</feature>
<protein>
    <submittedName>
        <fullName evidence="7">Glycoside hydrolase family 2</fullName>
    </submittedName>
</protein>
<comment type="similarity">
    <text evidence="1">Belongs to the glycosyl hydrolase 2 family.</text>
</comment>
<dbReference type="EMBL" id="JANUGV010000006">
    <property type="protein sequence ID" value="MCS0610306.1"/>
    <property type="molecule type" value="Genomic_DNA"/>
</dbReference>
<comment type="caution">
    <text evidence="7">The sequence shown here is derived from an EMBL/GenBank/DDBJ whole genome shotgun (WGS) entry which is preliminary data.</text>
</comment>
<evidence type="ECO:0000259" key="4">
    <source>
        <dbReference type="Pfam" id="PF00703"/>
    </source>
</evidence>
<dbReference type="PANTHER" id="PTHR42732:SF3">
    <property type="entry name" value="HYDROLASE"/>
    <property type="match status" value="1"/>
</dbReference>
<dbReference type="GO" id="GO:0016787">
    <property type="term" value="F:hydrolase activity"/>
    <property type="evidence" value="ECO:0007669"/>
    <property type="project" value="UniProtKB-KW"/>
</dbReference>
<organism evidence="7 8">
    <name type="scientific">Massilia solisilvae</name>
    <dbReference type="NCBI Taxonomy" id="1811225"/>
    <lineage>
        <taxon>Bacteria</taxon>
        <taxon>Pseudomonadati</taxon>
        <taxon>Pseudomonadota</taxon>
        <taxon>Betaproteobacteria</taxon>
        <taxon>Burkholderiales</taxon>
        <taxon>Oxalobacteraceae</taxon>
        <taxon>Telluria group</taxon>
        <taxon>Massilia</taxon>
    </lineage>
</organism>
<proteinExistence type="inferred from homology"/>
<dbReference type="Proteomes" id="UP001205861">
    <property type="component" value="Unassembled WGS sequence"/>
</dbReference>
<dbReference type="Pfam" id="PF00703">
    <property type="entry name" value="Glyco_hydro_2"/>
    <property type="match status" value="1"/>
</dbReference>
<keyword evidence="8" id="KW-1185">Reference proteome</keyword>
<dbReference type="InterPro" id="IPR017853">
    <property type="entry name" value="GH"/>
</dbReference>
<dbReference type="InterPro" id="IPR006102">
    <property type="entry name" value="Ig-like_GH2"/>
</dbReference>
<feature type="domain" description="Glycoside hydrolase family 2 catalytic" evidence="5">
    <location>
        <begin position="284"/>
        <end position="471"/>
    </location>
</feature>